<evidence type="ECO:0000313" key="7">
    <source>
        <dbReference type="EMBL" id="QOV19138.1"/>
    </source>
</evidence>
<dbReference type="Gene3D" id="3.20.20.80">
    <property type="entry name" value="Glycosidases"/>
    <property type="match status" value="1"/>
</dbReference>
<evidence type="ECO:0000256" key="2">
    <source>
        <dbReference type="ARBA" id="ARBA00022801"/>
    </source>
</evidence>
<dbReference type="KEGG" id="bliq:INP51_14495"/>
<dbReference type="Proteomes" id="UP000593601">
    <property type="component" value="Chromosome"/>
</dbReference>
<dbReference type="InterPro" id="IPR036156">
    <property type="entry name" value="Beta-gal/glucu_dom_sf"/>
</dbReference>
<feature type="domain" description="Glycoside hydrolase family 2 immunoglobulin-like beta-sandwich" evidence="4">
    <location>
        <begin position="182"/>
        <end position="291"/>
    </location>
</feature>
<dbReference type="InterPro" id="IPR006102">
    <property type="entry name" value="Ig-like_GH2"/>
</dbReference>
<dbReference type="InterPro" id="IPR006104">
    <property type="entry name" value="Glyco_hydro_2_N"/>
</dbReference>
<dbReference type="GO" id="GO:0004553">
    <property type="term" value="F:hydrolase activity, hydrolyzing O-glycosyl compounds"/>
    <property type="evidence" value="ECO:0007669"/>
    <property type="project" value="InterPro"/>
</dbReference>
<organism evidence="7 8">
    <name type="scientific">Blautia liquoris</name>
    <dbReference type="NCBI Taxonomy" id="2779518"/>
    <lineage>
        <taxon>Bacteria</taxon>
        <taxon>Bacillati</taxon>
        <taxon>Bacillota</taxon>
        <taxon>Clostridia</taxon>
        <taxon>Lachnospirales</taxon>
        <taxon>Lachnospiraceae</taxon>
        <taxon>Blautia</taxon>
    </lineage>
</organism>
<dbReference type="InterPro" id="IPR006103">
    <property type="entry name" value="Glyco_hydro_2_cat"/>
</dbReference>
<accession>A0A7M2RG69</accession>
<dbReference type="EMBL" id="CP063304">
    <property type="protein sequence ID" value="QOV19138.1"/>
    <property type="molecule type" value="Genomic_DNA"/>
</dbReference>
<dbReference type="InterPro" id="IPR013783">
    <property type="entry name" value="Ig-like_fold"/>
</dbReference>
<keyword evidence="8" id="KW-1185">Reference proteome</keyword>
<reference evidence="7 8" key="1">
    <citation type="submission" date="2020-10" db="EMBL/GenBank/DDBJ databases">
        <title>Blautia liquoris sp.nov., isolated from the mud in a fermentation cellar used for the production of Chinese strong-flavoured liquor.</title>
        <authorList>
            <person name="Lu L."/>
        </authorList>
    </citation>
    <scope>NUCLEOTIDE SEQUENCE [LARGE SCALE GENOMIC DNA]</scope>
    <source>
        <strain evidence="7 8">LZLJ-3</strain>
    </source>
</reference>
<dbReference type="PANTHER" id="PTHR42732:SF3">
    <property type="entry name" value="HYDROLASE"/>
    <property type="match status" value="1"/>
</dbReference>
<evidence type="ECO:0000256" key="3">
    <source>
        <dbReference type="ARBA" id="ARBA00023295"/>
    </source>
</evidence>
<keyword evidence="2 7" id="KW-0378">Hydrolase</keyword>
<dbReference type="GO" id="GO:0005975">
    <property type="term" value="P:carbohydrate metabolic process"/>
    <property type="evidence" value="ECO:0007669"/>
    <property type="project" value="InterPro"/>
</dbReference>
<dbReference type="SUPFAM" id="SSF49303">
    <property type="entry name" value="beta-Galactosidase/glucuronidase domain"/>
    <property type="match status" value="1"/>
</dbReference>
<keyword evidence="3" id="KW-0326">Glycosidase</keyword>
<dbReference type="SUPFAM" id="SSF51445">
    <property type="entry name" value="(Trans)glycosidases"/>
    <property type="match status" value="1"/>
</dbReference>
<sequence>MLRSEYPRPQFMRKNWLSLNGLWDFDFDDKEEALTHHWEQKSCHLTHKIEVPFCFQSKLSNVHDTSFHDRCFYKREFTLPEEWNGKQLLLHFGAVDYFCKVYIDETLCGEHEGGSASFTFDITNHINKQFCPHSIAVYIEDPSTDETIPRGKQFWEEESSGIWYTRTSGIWQTVWIEPVDAVHITNIKMTPDFDQNTLKLEASFSKLVPDMRLDVKITYEGELVCQDSYSVNSATVFKKDIYLAGDQIFHTNTHGEGRSWSPEHPALYDVVFRLNSEHRICDIAESYFGMRKIHAENGMIYLNNHPYYPKMILDQGYWPDSLLTAPDDNAFQTDIMLMKEMGFNGCRKHQKTADPRFLYWADKIGLMVWEEVPSACLFTDHALTRYTKEWMEVIVRDYNHPSIVAWVPFNESWGVPDVSRNKRQQDYTLSLYYLLKAYDPVRLVVNNDGWEQTKTDICAIHNYAHGTPKTPKMQETFQRFASDLNLLLSPYPAGRSIFASSFRYDGQPIMITECGGIRYNHSDTQSWGYTSAENEDEFLEQYCFVISTILQSDYIYGFCYTQLTDVEQETNGLLTYDRKPKCDPKKIRKINNQSRHNIALIDHHYDWKLPKNASKK</sequence>
<dbReference type="Pfam" id="PF00703">
    <property type="entry name" value="Glyco_hydro_2"/>
    <property type="match status" value="1"/>
</dbReference>
<gene>
    <name evidence="7" type="ORF">INP51_14495</name>
</gene>
<evidence type="ECO:0000259" key="5">
    <source>
        <dbReference type="Pfam" id="PF02836"/>
    </source>
</evidence>
<dbReference type="AlphaFoldDB" id="A0A7M2RG69"/>
<proteinExistence type="inferred from homology"/>
<dbReference type="Gene3D" id="2.60.40.10">
    <property type="entry name" value="Immunoglobulins"/>
    <property type="match status" value="1"/>
</dbReference>
<evidence type="ECO:0000259" key="6">
    <source>
        <dbReference type="Pfam" id="PF02837"/>
    </source>
</evidence>
<protein>
    <submittedName>
        <fullName evidence="7">Glycoside hydrolase family 2</fullName>
    </submittedName>
</protein>
<dbReference type="InterPro" id="IPR017853">
    <property type="entry name" value="GH"/>
</dbReference>
<comment type="similarity">
    <text evidence="1">Belongs to the glycosyl hydrolase 2 family.</text>
</comment>
<evidence type="ECO:0000259" key="4">
    <source>
        <dbReference type="Pfam" id="PF00703"/>
    </source>
</evidence>
<name>A0A7M2RG69_9FIRM</name>
<evidence type="ECO:0000313" key="8">
    <source>
        <dbReference type="Proteomes" id="UP000593601"/>
    </source>
</evidence>
<dbReference type="Gene3D" id="2.60.120.260">
    <property type="entry name" value="Galactose-binding domain-like"/>
    <property type="match status" value="1"/>
</dbReference>
<dbReference type="RefSeq" id="WP_193735485.1">
    <property type="nucleotide sequence ID" value="NZ_CP063304.1"/>
</dbReference>
<evidence type="ECO:0000256" key="1">
    <source>
        <dbReference type="ARBA" id="ARBA00007401"/>
    </source>
</evidence>
<dbReference type="Pfam" id="PF02837">
    <property type="entry name" value="Glyco_hydro_2_N"/>
    <property type="match status" value="1"/>
</dbReference>
<dbReference type="InterPro" id="IPR051913">
    <property type="entry name" value="GH2_Domain-Containing"/>
</dbReference>
<dbReference type="Pfam" id="PF02836">
    <property type="entry name" value="Glyco_hydro_2_C"/>
    <property type="match status" value="1"/>
</dbReference>
<dbReference type="PANTHER" id="PTHR42732">
    <property type="entry name" value="BETA-GALACTOSIDASE"/>
    <property type="match status" value="1"/>
</dbReference>
<dbReference type="InterPro" id="IPR008979">
    <property type="entry name" value="Galactose-bd-like_sf"/>
</dbReference>
<feature type="domain" description="Glycoside hydrolase family 2 catalytic" evidence="5">
    <location>
        <begin position="328"/>
        <end position="590"/>
    </location>
</feature>
<dbReference type="SUPFAM" id="SSF49785">
    <property type="entry name" value="Galactose-binding domain-like"/>
    <property type="match status" value="1"/>
</dbReference>
<feature type="domain" description="Glycosyl hydrolases family 2 sugar binding" evidence="6">
    <location>
        <begin position="18"/>
        <end position="129"/>
    </location>
</feature>